<dbReference type="RefSeq" id="WP_106239842.1">
    <property type="nucleotide sequence ID" value="NZ_PVZC01000001.1"/>
</dbReference>
<keyword evidence="3" id="KW-1185">Reference proteome</keyword>
<dbReference type="OrthoDB" id="465673at2"/>
<evidence type="ECO:0000313" key="2">
    <source>
        <dbReference type="EMBL" id="PRY02381.1"/>
    </source>
</evidence>
<dbReference type="AlphaFoldDB" id="A0A2T0QEV5"/>
<proteinExistence type="predicted"/>
<dbReference type="Pfam" id="PF13202">
    <property type="entry name" value="EF-hand_5"/>
    <property type="match status" value="1"/>
</dbReference>
<dbReference type="EMBL" id="PVZC01000001">
    <property type="protein sequence ID" value="PRY02381.1"/>
    <property type="molecule type" value="Genomic_DNA"/>
</dbReference>
<accession>A0A2T0QEV5</accession>
<dbReference type="SUPFAM" id="SSF47473">
    <property type="entry name" value="EF-hand"/>
    <property type="match status" value="1"/>
</dbReference>
<dbReference type="InterPro" id="IPR011992">
    <property type="entry name" value="EF-hand-dom_pair"/>
</dbReference>
<dbReference type="SMART" id="SM00054">
    <property type="entry name" value="EFh"/>
    <property type="match status" value="3"/>
</dbReference>
<dbReference type="InterPro" id="IPR002048">
    <property type="entry name" value="EF_hand_dom"/>
</dbReference>
<reference evidence="2 3" key="1">
    <citation type="submission" date="2018-03" db="EMBL/GenBank/DDBJ databases">
        <title>Genomic Encyclopedia of Archaeal and Bacterial Type Strains, Phase II (KMG-II): from individual species to whole genera.</title>
        <authorList>
            <person name="Goeker M."/>
        </authorList>
    </citation>
    <scope>NUCLEOTIDE SEQUENCE [LARGE SCALE GENOMIC DNA]</scope>
    <source>
        <strain evidence="2 3">DSM 45601</strain>
    </source>
</reference>
<protein>
    <submittedName>
        <fullName evidence="2">Ca2+-binding EF-hand superfamily protein</fullName>
    </submittedName>
</protein>
<dbReference type="PROSITE" id="PS00018">
    <property type="entry name" value="EF_HAND_1"/>
    <property type="match status" value="2"/>
</dbReference>
<feature type="domain" description="EF-hand" evidence="1">
    <location>
        <begin position="131"/>
        <end position="166"/>
    </location>
</feature>
<dbReference type="Gene3D" id="1.10.238.10">
    <property type="entry name" value="EF-hand"/>
    <property type="match status" value="1"/>
</dbReference>
<name>A0A2T0QEV5_9ACTN</name>
<dbReference type="Proteomes" id="UP000237846">
    <property type="component" value="Unassembled WGS sequence"/>
</dbReference>
<comment type="caution">
    <text evidence="2">The sequence shown here is derived from an EMBL/GenBank/DDBJ whole genome shotgun (WGS) entry which is preliminary data.</text>
</comment>
<evidence type="ECO:0000259" key="1">
    <source>
        <dbReference type="PROSITE" id="PS50222"/>
    </source>
</evidence>
<gene>
    <name evidence="2" type="ORF">CLV72_101983</name>
</gene>
<evidence type="ECO:0000313" key="3">
    <source>
        <dbReference type="Proteomes" id="UP000237846"/>
    </source>
</evidence>
<dbReference type="InterPro" id="IPR018247">
    <property type="entry name" value="EF_Hand_1_Ca_BS"/>
</dbReference>
<feature type="domain" description="EF-hand" evidence="1">
    <location>
        <begin position="6"/>
        <end position="41"/>
    </location>
</feature>
<sequence>MVAAATVSDRLAQRFRLWDVDGNGVVERSDFEAEAERIITALDAQGTPQGDELRRSYLEMFDGLSRAAGTDRMTAEQFEKVAEKEIISKGDAGFSRVLGPTIQSIVQVLDTDSDGEVSRVEMQKWFMAIGLQEEEADAAFAELDTDGSGRLSTTELVDAVRDYHLGRNDIPLLGR</sequence>
<organism evidence="2 3">
    <name type="scientific">Allonocardiopsis opalescens</name>
    <dbReference type="NCBI Taxonomy" id="1144618"/>
    <lineage>
        <taxon>Bacteria</taxon>
        <taxon>Bacillati</taxon>
        <taxon>Actinomycetota</taxon>
        <taxon>Actinomycetes</taxon>
        <taxon>Streptosporangiales</taxon>
        <taxon>Allonocardiopsis</taxon>
    </lineage>
</organism>
<dbReference type="Pfam" id="PF13833">
    <property type="entry name" value="EF-hand_8"/>
    <property type="match status" value="1"/>
</dbReference>
<dbReference type="PROSITE" id="PS50222">
    <property type="entry name" value="EF_HAND_2"/>
    <property type="match status" value="2"/>
</dbReference>
<dbReference type="GO" id="GO:0005509">
    <property type="term" value="F:calcium ion binding"/>
    <property type="evidence" value="ECO:0007669"/>
    <property type="project" value="InterPro"/>
</dbReference>